<organism evidence="2 3">
    <name type="scientific">Exidia glandulosa HHB12029</name>
    <dbReference type="NCBI Taxonomy" id="1314781"/>
    <lineage>
        <taxon>Eukaryota</taxon>
        <taxon>Fungi</taxon>
        <taxon>Dikarya</taxon>
        <taxon>Basidiomycota</taxon>
        <taxon>Agaricomycotina</taxon>
        <taxon>Agaricomycetes</taxon>
        <taxon>Auriculariales</taxon>
        <taxon>Exidiaceae</taxon>
        <taxon>Exidia</taxon>
    </lineage>
</organism>
<protein>
    <submittedName>
        <fullName evidence="2">PNK3P-domain-containing protein</fullName>
    </submittedName>
</protein>
<dbReference type="GO" id="GO:0046403">
    <property type="term" value="F:polynucleotide 3'-phosphatase activity"/>
    <property type="evidence" value="ECO:0007669"/>
    <property type="project" value="TreeGrafter"/>
</dbReference>
<dbReference type="AlphaFoldDB" id="A0A165NUX7"/>
<keyword evidence="3" id="KW-1185">Reference proteome</keyword>
<dbReference type="GO" id="GO:0003690">
    <property type="term" value="F:double-stranded DNA binding"/>
    <property type="evidence" value="ECO:0007669"/>
    <property type="project" value="TreeGrafter"/>
</dbReference>
<dbReference type="STRING" id="1314781.A0A165NUX7"/>
<dbReference type="InParanoid" id="A0A165NUX7"/>
<gene>
    <name evidence="2" type="ORF">EXIGLDRAFT_745235</name>
</gene>
<evidence type="ECO:0000313" key="2">
    <source>
        <dbReference type="EMBL" id="KZW01259.1"/>
    </source>
</evidence>
<proteinExistence type="predicted"/>
<dbReference type="GO" id="GO:0006281">
    <property type="term" value="P:DNA repair"/>
    <property type="evidence" value="ECO:0007669"/>
    <property type="project" value="TreeGrafter"/>
</dbReference>
<dbReference type="PANTHER" id="PTHR12083:SF9">
    <property type="entry name" value="BIFUNCTIONAL POLYNUCLEOTIDE PHOSPHATASE_KINASE"/>
    <property type="match status" value="1"/>
</dbReference>
<feature type="region of interest" description="Disordered" evidence="1">
    <location>
        <begin position="295"/>
        <end position="335"/>
    </location>
</feature>
<reference evidence="2 3" key="1">
    <citation type="journal article" date="2016" name="Mol. Biol. Evol.">
        <title>Comparative Genomics of Early-Diverging Mushroom-Forming Fungi Provides Insights into the Origins of Lignocellulose Decay Capabilities.</title>
        <authorList>
            <person name="Nagy L.G."/>
            <person name="Riley R."/>
            <person name="Tritt A."/>
            <person name="Adam C."/>
            <person name="Daum C."/>
            <person name="Floudas D."/>
            <person name="Sun H."/>
            <person name="Yadav J.S."/>
            <person name="Pangilinan J."/>
            <person name="Larsson K.H."/>
            <person name="Matsuura K."/>
            <person name="Barry K."/>
            <person name="Labutti K."/>
            <person name="Kuo R."/>
            <person name="Ohm R.A."/>
            <person name="Bhattacharya S.S."/>
            <person name="Shirouzu T."/>
            <person name="Yoshinaga Y."/>
            <person name="Martin F.M."/>
            <person name="Grigoriev I.V."/>
            <person name="Hibbett D.S."/>
        </authorList>
    </citation>
    <scope>NUCLEOTIDE SEQUENCE [LARGE SCALE GENOMIC DNA]</scope>
    <source>
        <strain evidence="2 3">HHB12029</strain>
    </source>
</reference>
<dbReference type="InterPro" id="IPR023214">
    <property type="entry name" value="HAD_sf"/>
</dbReference>
<dbReference type="Gene3D" id="3.40.50.1000">
    <property type="entry name" value="HAD superfamily/HAD-like"/>
    <property type="match status" value="1"/>
</dbReference>
<dbReference type="OrthoDB" id="19045at2759"/>
<dbReference type="NCBIfam" id="TIGR01664">
    <property type="entry name" value="DNA-3'-Pase"/>
    <property type="match status" value="1"/>
</dbReference>
<dbReference type="EMBL" id="KV425895">
    <property type="protein sequence ID" value="KZW01259.1"/>
    <property type="molecule type" value="Genomic_DNA"/>
</dbReference>
<dbReference type="Proteomes" id="UP000077266">
    <property type="component" value="Unassembled WGS sequence"/>
</dbReference>
<dbReference type="NCBIfam" id="TIGR01662">
    <property type="entry name" value="HAD-SF-IIIA"/>
    <property type="match status" value="1"/>
</dbReference>
<evidence type="ECO:0000313" key="3">
    <source>
        <dbReference type="Proteomes" id="UP000077266"/>
    </source>
</evidence>
<feature type="compositionally biased region" description="Basic and acidic residues" evidence="1">
    <location>
        <begin position="303"/>
        <end position="313"/>
    </location>
</feature>
<accession>A0A165NUX7</accession>
<dbReference type="InterPro" id="IPR013954">
    <property type="entry name" value="PNK3P"/>
</dbReference>
<dbReference type="InterPro" id="IPR006549">
    <property type="entry name" value="HAD-SF_hydro_IIIA"/>
</dbReference>
<dbReference type="PANTHER" id="PTHR12083">
    <property type="entry name" value="BIFUNCTIONAL POLYNUCLEOTIDE PHOSPHATASE/KINASE"/>
    <property type="match status" value="1"/>
</dbReference>
<name>A0A165NUX7_EXIGL</name>
<dbReference type="InterPro" id="IPR006551">
    <property type="entry name" value="Polynucleotide_phosphatase"/>
</dbReference>
<dbReference type="Pfam" id="PF08645">
    <property type="entry name" value="PNK3P"/>
    <property type="match status" value="1"/>
</dbReference>
<dbReference type="InterPro" id="IPR036412">
    <property type="entry name" value="HAD-like_sf"/>
</dbReference>
<feature type="compositionally biased region" description="Low complexity" evidence="1">
    <location>
        <begin position="316"/>
        <end position="329"/>
    </location>
</feature>
<sequence length="335" mass="35514">MSPNSKKRAASPSVASASTKRVRTESVLWNKPALGLTVIYGTHALTSPSPTPAPVKAALFDLDGTLIRTKSGHTFAQGAADWKWWALHVPRELARLVGEGWQIVIVSNQGGLNNEKKRGEWKKKVEAMARELGDTVPLTIIAATARDAYRKPGTKMWDYVQKQLGLTFDVSQSFFVGDAAGRIGDHSDSDKAFALALGLKFHTPEEFFLKVGGKAKIVEPASSASTVTVKTTTTKTKTHTTTMTTTTTTTTVAKETSASTSTATVTATEKTTASNKAATAMEKTTASTKAATAMEKATANTKADAEPDGKPHSSDLTTKTKTLAALIAAGGDDER</sequence>
<dbReference type="GO" id="GO:0046404">
    <property type="term" value="F:ATP-dependent polydeoxyribonucleotide 5'-hydroxyl-kinase activity"/>
    <property type="evidence" value="ECO:0007669"/>
    <property type="project" value="TreeGrafter"/>
</dbReference>
<evidence type="ECO:0000256" key="1">
    <source>
        <dbReference type="SAM" id="MobiDB-lite"/>
    </source>
</evidence>
<dbReference type="SUPFAM" id="SSF56784">
    <property type="entry name" value="HAD-like"/>
    <property type="match status" value="1"/>
</dbReference>